<keyword evidence="10" id="KW-0812">Transmembrane</keyword>
<evidence type="ECO:0000256" key="6">
    <source>
        <dbReference type="ARBA" id="ARBA00023268"/>
    </source>
</evidence>
<keyword evidence="10" id="KW-1133">Transmembrane helix</keyword>
<sequence length="898" mass="96102">MSAKSIISDSPGLSGAGIVAYPTRVRENAAAGLPGEETRHGFPQPDAGATRLAQRGRRAQEMGKRRPSAPRYLFAYPDEVTWMRKRDHNILTNAASLLICGLLAGVVVAAAAFPAVAMSGLAAKAGADTFGALPKELRMARAPQISYLLAKDGKTPLATMYDENRREAKFDDISPYMRDAIVAAEDHEFYKHNGVDLNGVARAFVNNSSATNDRQGASTLTMQFVRMSIAYSATHPADVIAATEDTSARKLREMRYALQVDKEMSKNEILEAYLNLAAFGNGAYGIYAASQVYFNKPPKDLKIEEAAMLAGLVKAPTSFNPTTESGRPQALARRNYVIDNMAKIGAITEQEAEAAKATELKVKDKRTPNGCVATNKNSWGFFCDYFYRWWMSQETFGSTSYDRERRLKSGGYTIVTTLDTQAQEAADKAVRKAKSVNSKEAVMVAVTEPGTGRVRALAVNRNFKLDNPKNPKNKPHSDPVQRGRNKLGNYPNTVNPLLTGGDGLTGYQGGSVFKIFTIVAALEKGIPLSYTINAPQQFKSEYIISSSSPAACPGTNLYCPTNSNKQPGGVKDMRSAFSASTNTYFVPLQQQVGAENVVDVAKRLGIQFRESEDAKFANNKEAAHQWGAFTLGVSQTTPLEMANAYATLAADGKYCEPIPVQEIRDLDGNKLDVANPRCEKRISTEVARAAVDAARCPVGDNPSGGSCGGSRTAAEGRSIVGKPIAGKSGTTDGDKVASLVAMTKQYAVAGILADPDWPQTNVRMQHKTPDGINWPVFETLRDAMKGKKAINFDPPGRKISEGDQRSIPGVRCLSVEQAKQRLSGAGFQPIVSGSPIASDCPAGSAAGTSPSDRTIKGGIVTIQVSAGGGNNNGGNDNDRRGNGPPNTPGRPGNDRSGG</sequence>
<keyword evidence="2" id="KW-0645">Protease</keyword>
<reference evidence="12 13" key="1">
    <citation type="submission" date="2021-01" db="EMBL/GenBank/DDBJ databases">
        <title>Whole genome shotgun sequence of Verrucosispora qiuiae NBRC 106684.</title>
        <authorList>
            <person name="Komaki H."/>
            <person name="Tamura T."/>
        </authorList>
    </citation>
    <scope>NUCLEOTIDE SEQUENCE [LARGE SCALE GENOMIC DNA]</scope>
    <source>
        <strain evidence="12 13">NBRC 106684</strain>
    </source>
</reference>
<comment type="caution">
    <text evidence="12">The sequence shown here is derived from an EMBL/GenBank/DDBJ whole genome shotgun (WGS) entry which is preliminary data.</text>
</comment>
<feature type="region of interest" description="Disordered" evidence="9">
    <location>
        <begin position="839"/>
        <end position="898"/>
    </location>
</feature>
<dbReference type="Proteomes" id="UP000653076">
    <property type="component" value="Unassembled WGS sequence"/>
</dbReference>
<dbReference type="Pfam" id="PF03793">
    <property type="entry name" value="PASTA"/>
    <property type="match status" value="1"/>
</dbReference>
<dbReference type="PANTHER" id="PTHR32282">
    <property type="entry name" value="BINDING PROTEIN TRANSPEPTIDASE, PUTATIVE-RELATED"/>
    <property type="match status" value="1"/>
</dbReference>
<keyword evidence="3" id="KW-0328">Glycosyltransferase</keyword>
<dbReference type="SUPFAM" id="SSF56601">
    <property type="entry name" value="beta-lactamase/transpeptidase-like"/>
    <property type="match status" value="1"/>
</dbReference>
<dbReference type="CDD" id="cd06577">
    <property type="entry name" value="PASTA_pknB"/>
    <property type="match status" value="1"/>
</dbReference>
<organism evidence="12 13">
    <name type="scientific">Micromonospora qiuiae</name>
    <dbReference type="NCBI Taxonomy" id="502268"/>
    <lineage>
        <taxon>Bacteria</taxon>
        <taxon>Bacillati</taxon>
        <taxon>Actinomycetota</taxon>
        <taxon>Actinomycetes</taxon>
        <taxon>Micromonosporales</taxon>
        <taxon>Micromonosporaceae</taxon>
        <taxon>Micromonospora</taxon>
    </lineage>
</organism>
<evidence type="ECO:0000256" key="5">
    <source>
        <dbReference type="ARBA" id="ARBA00022801"/>
    </source>
</evidence>
<evidence type="ECO:0000256" key="1">
    <source>
        <dbReference type="ARBA" id="ARBA00022645"/>
    </source>
</evidence>
<feature type="compositionally biased region" description="Basic and acidic residues" evidence="9">
    <location>
        <begin position="464"/>
        <end position="481"/>
    </location>
</feature>
<feature type="transmembrane region" description="Helical" evidence="10">
    <location>
        <begin position="90"/>
        <end position="113"/>
    </location>
</feature>
<dbReference type="PROSITE" id="PS51178">
    <property type="entry name" value="PASTA"/>
    <property type="match status" value="1"/>
</dbReference>
<dbReference type="InterPro" id="IPR012338">
    <property type="entry name" value="Beta-lactam/transpept-like"/>
</dbReference>
<name>A0ABQ4JDQ8_9ACTN</name>
<dbReference type="Pfam" id="PF00905">
    <property type="entry name" value="Transpeptidase"/>
    <property type="match status" value="1"/>
</dbReference>
<keyword evidence="6" id="KW-0511">Multifunctional enzyme</keyword>
<keyword evidence="5" id="KW-0378">Hydrolase</keyword>
<evidence type="ECO:0000256" key="4">
    <source>
        <dbReference type="ARBA" id="ARBA00022679"/>
    </source>
</evidence>
<comment type="catalytic activity">
    <reaction evidence="7">
        <text>Preferential cleavage: (Ac)2-L-Lys-D-Ala-|-D-Ala. Also transpeptidation of peptidyl-alanyl moieties that are N-acyl substituents of D-alanine.</text>
        <dbReference type="EC" id="3.4.16.4"/>
    </reaction>
</comment>
<evidence type="ECO:0000313" key="13">
    <source>
        <dbReference type="Proteomes" id="UP000653076"/>
    </source>
</evidence>
<evidence type="ECO:0000256" key="8">
    <source>
        <dbReference type="ARBA" id="ARBA00049902"/>
    </source>
</evidence>
<dbReference type="Gene3D" id="3.30.10.20">
    <property type="match status" value="1"/>
</dbReference>
<dbReference type="Gene3D" id="3.40.710.10">
    <property type="entry name" value="DD-peptidase/beta-lactamase superfamily"/>
    <property type="match status" value="1"/>
</dbReference>
<accession>A0ABQ4JDQ8</accession>
<feature type="region of interest" description="Disordered" evidence="9">
    <location>
        <begin position="701"/>
        <end position="733"/>
    </location>
</feature>
<dbReference type="Gene3D" id="1.10.3810.10">
    <property type="entry name" value="Biosynthetic peptidoglycan transglycosylase-like"/>
    <property type="match status" value="1"/>
</dbReference>
<evidence type="ECO:0000259" key="11">
    <source>
        <dbReference type="PROSITE" id="PS51178"/>
    </source>
</evidence>
<protein>
    <submittedName>
        <fullName evidence="12">Penicillin-binding protein</fullName>
    </submittedName>
</protein>
<evidence type="ECO:0000256" key="2">
    <source>
        <dbReference type="ARBA" id="ARBA00022670"/>
    </source>
</evidence>
<evidence type="ECO:0000256" key="7">
    <source>
        <dbReference type="ARBA" id="ARBA00034000"/>
    </source>
</evidence>
<keyword evidence="4" id="KW-0808">Transferase</keyword>
<dbReference type="InterPro" id="IPR050396">
    <property type="entry name" value="Glycosyltr_51/Transpeptidase"/>
</dbReference>
<proteinExistence type="predicted"/>
<evidence type="ECO:0000313" key="12">
    <source>
        <dbReference type="EMBL" id="GIJ28248.1"/>
    </source>
</evidence>
<evidence type="ECO:0000256" key="9">
    <source>
        <dbReference type="SAM" id="MobiDB-lite"/>
    </source>
</evidence>
<comment type="catalytic activity">
    <reaction evidence="8">
        <text>[GlcNAc-(1-&gt;4)-Mur2Ac(oyl-L-Ala-gamma-D-Glu-L-Lys-D-Ala-D-Ala)](n)-di-trans,octa-cis-undecaprenyl diphosphate + beta-D-GlcNAc-(1-&gt;4)-Mur2Ac(oyl-L-Ala-gamma-D-Glu-L-Lys-D-Ala-D-Ala)-di-trans,octa-cis-undecaprenyl diphosphate = [GlcNAc-(1-&gt;4)-Mur2Ac(oyl-L-Ala-gamma-D-Glu-L-Lys-D-Ala-D-Ala)](n+1)-di-trans,octa-cis-undecaprenyl diphosphate + di-trans,octa-cis-undecaprenyl diphosphate + H(+)</text>
        <dbReference type="Rhea" id="RHEA:23708"/>
        <dbReference type="Rhea" id="RHEA-COMP:9602"/>
        <dbReference type="Rhea" id="RHEA-COMP:9603"/>
        <dbReference type="ChEBI" id="CHEBI:15378"/>
        <dbReference type="ChEBI" id="CHEBI:58405"/>
        <dbReference type="ChEBI" id="CHEBI:60033"/>
        <dbReference type="ChEBI" id="CHEBI:78435"/>
        <dbReference type="EC" id="2.4.99.28"/>
    </reaction>
</comment>
<evidence type="ECO:0000256" key="10">
    <source>
        <dbReference type="SAM" id="Phobius"/>
    </source>
</evidence>
<dbReference type="EMBL" id="BOPC01000044">
    <property type="protein sequence ID" value="GIJ28248.1"/>
    <property type="molecule type" value="Genomic_DNA"/>
</dbReference>
<gene>
    <name evidence="12" type="primary">ponA2</name>
    <name evidence="12" type="ORF">Vqi01_34100</name>
</gene>
<evidence type="ECO:0000256" key="3">
    <source>
        <dbReference type="ARBA" id="ARBA00022676"/>
    </source>
</evidence>
<dbReference type="PANTHER" id="PTHR32282:SF33">
    <property type="entry name" value="PEPTIDOGLYCAN GLYCOSYLTRANSFERASE"/>
    <property type="match status" value="1"/>
</dbReference>
<dbReference type="Pfam" id="PF00912">
    <property type="entry name" value="Transgly"/>
    <property type="match status" value="1"/>
</dbReference>
<feature type="region of interest" description="Disordered" evidence="9">
    <location>
        <begin position="464"/>
        <end position="494"/>
    </location>
</feature>
<keyword evidence="10" id="KW-0472">Membrane</keyword>
<keyword evidence="1" id="KW-0121">Carboxypeptidase</keyword>
<keyword evidence="13" id="KW-1185">Reference proteome</keyword>
<dbReference type="InterPro" id="IPR036950">
    <property type="entry name" value="PBP_transglycosylase"/>
</dbReference>
<dbReference type="InterPro" id="IPR023346">
    <property type="entry name" value="Lysozyme-like_dom_sf"/>
</dbReference>
<dbReference type="InterPro" id="IPR005543">
    <property type="entry name" value="PASTA_dom"/>
</dbReference>
<dbReference type="InterPro" id="IPR001460">
    <property type="entry name" value="PCN-bd_Tpept"/>
</dbReference>
<dbReference type="InterPro" id="IPR001264">
    <property type="entry name" value="Glyco_trans_51"/>
</dbReference>
<dbReference type="SUPFAM" id="SSF53955">
    <property type="entry name" value="Lysozyme-like"/>
    <property type="match status" value="1"/>
</dbReference>
<feature type="domain" description="PASTA" evidence="11">
    <location>
        <begin position="801"/>
        <end position="866"/>
    </location>
</feature>